<dbReference type="Proteomes" id="UP000784128">
    <property type="component" value="Unassembled WGS sequence"/>
</dbReference>
<keyword evidence="3" id="KW-1185">Reference proteome</keyword>
<feature type="domain" description="DUF2007" evidence="1">
    <location>
        <begin position="1"/>
        <end position="67"/>
    </location>
</feature>
<protein>
    <submittedName>
        <fullName evidence="2">DUF2007 domain-containing protein</fullName>
    </submittedName>
</protein>
<dbReference type="EMBL" id="JAHDYS010000022">
    <property type="protein sequence ID" value="MBT1073445.1"/>
    <property type="molecule type" value="Genomic_DNA"/>
</dbReference>
<dbReference type="Gene3D" id="3.30.70.790">
    <property type="entry name" value="UreE, C-terminal domain"/>
    <property type="match status" value="1"/>
</dbReference>
<evidence type="ECO:0000259" key="1">
    <source>
        <dbReference type="Pfam" id="PF09413"/>
    </source>
</evidence>
<name>A0ABS5UCN1_9BACT</name>
<evidence type="ECO:0000313" key="2">
    <source>
        <dbReference type="EMBL" id="MBT1073445.1"/>
    </source>
</evidence>
<dbReference type="Pfam" id="PF09413">
    <property type="entry name" value="DUF2007"/>
    <property type="match status" value="1"/>
</dbReference>
<dbReference type="InterPro" id="IPR018551">
    <property type="entry name" value="DUF2007"/>
</dbReference>
<dbReference type="InterPro" id="IPR011322">
    <property type="entry name" value="N-reg_PII-like_a/b"/>
</dbReference>
<dbReference type="RefSeq" id="WP_214301500.1">
    <property type="nucleotide sequence ID" value="NZ_JAHDYS010000022.1"/>
</dbReference>
<proteinExistence type="predicted"/>
<gene>
    <name evidence="2" type="ORF">KJB30_16770</name>
</gene>
<evidence type="ECO:0000313" key="3">
    <source>
        <dbReference type="Proteomes" id="UP000784128"/>
    </source>
</evidence>
<organism evidence="2 3">
    <name type="scientific">Pelotalea chapellei</name>
    <dbReference type="NCBI Taxonomy" id="44671"/>
    <lineage>
        <taxon>Bacteria</taxon>
        <taxon>Pseudomonadati</taxon>
        <taxon>Thermodesulfobacteriota</taxon>
        <taxon>Desulfuromonadia</taxon>
        <taxon>Geobacterales</taxon>
        <taxon>Geobacteraceae</taxon>
        <taxon>Pelotalea</taxon>
    </lineage>
</organism>
<comment type="caution">
    <text evidence="2">The sequence shown here is derived from an EMBL/GenBank/DDBJ whole genome shotgun (WGS) entry which is preliminary data.</text>
</comment>
<reference evidence="2 3" key="1">
    <citation type="submission" date="2021-05" db="EMBL/GenBank/DDBJ databases">
        <title>The draft genome of Geobacter chapellei DSM 13688.</title>
        <authorList>
            <person name="Xu Z."/>
            <person name="Masuda Y."/>
            <person name="Itoh H."/>
            <person name="Senoo K."/>
        </authorList>
    </citation>
    <scope>NUCLEOTIDE SEQUENCE [LARGE SCALE GENOMIC DNA]</scope>
    <source>
        <strain evidence="2 3">DSM 13688</strain>
    </source>
</reference>
<sequence>MIKIYSPNDELELSMIRGIFDTEGISYFVHNDNFGSMRVGPQIDLLNKKTIMVASEDVGRAKDIISNLLERRLPEEEEQEQYSIGQKLRIILETIVFWWFIPGRKRSKKRPEVNNELQSPLAVESVKAGGANMHICFGLGKVMSIAKLKLPESRICRACSKPDSDRRKIKN</sequence>
<dbReference type="SUPFAM" id="SSF54913">
    <property type="entry name" value="GlnB-like"/>
    <property type="match status" value="1"/>
</dbReference>
<accession>A0ABS5UCN1</accession>